<evidence type="ECO:0000313" key="1">
    <source>
        <dbReference type="EMBL" id="GFO38823.1"/>
    </source>
</evidence>
<dbReference type="AlphaFoldDB" id="A0AAV4D3X8"/>
<sequence length="108" mass="12311">MTGHCGHALRPRFSRNVLPTRQWSALDAPRLLALVTLGVGTTGPVYLCFSRDQEGISVRVYPNTGPDRVVFRKRDCFDLMTCQKLDTGYKLRFYRYGENAELPVCLEK</sequence>
<dbReference type="EMBL" id="BLXT01007365">
    <property type="protein sequence ID" value="GFO38823.1"/>
    <property type="molecule type" value="Genomic_DNA"/>
</dbReference>
<keyword evidence="2" id="KW-1185">Reference proteome</keyword>
<proteinExistence type="predicted"/>
<evidence type="ECO:0000313" key="2">
    <source>
        <dbReference type="Proteomes" id="UP000735302"/>
    </source>
</evidence>
<comment type="caution">
    <text evidence="1">The sequence shown here is derived from an EMBL/GenBank/DDBJ whole genome shotgun (WGS) entry which is preliminary data.</text>
</comment>
<organism evidence="1 2">
    <name type="scientific">Plakobranchus ocellatus</name>
    <dbReference type="NCBI Taxonomy" id="259542"/>
    <lineage>
        <taxon>Eukaryota</taxon>
        <taxon>Metazoa</taxon>
        <taxon>Spiralia</taxon>
        <taxon>Lophotrochozoa</taxon>
        <taxon>Mollusca</taxon>
        <taxon>Gastropoda</taxon>
        <taxon>Heterobranchia</taxon>
        <taxon>Euthyneura</taxon>
        <taxon>Panpulmonata</taxon>
        <taxon>Sacoglossa</taxon>
        <taxon>Placobranchoidea</taxon>
        <taxon>Plakobranchidae</taxon>
        <taxon>Plakobranchus</taxon>
    </lineage>
</organism>
<name>A0AAV4D3X8_9GAST</name>
<accession>A0AAV4D3X8</accession>
<gene>
    <name evidence="1" type="ORF">PoB_006532800</name>
</gene>
<reference evidence="1 2" key="1">
    <citation type="journal article" date="2021" name="Elife">
        <title>Chloroplast acquisition without the gene transfer in kleptoplastic sea slugs, Plakobranchus ocellatus.</title>
        <authorList>
            <person name="Maeda T."/>
            <person name="Takahashi S."/>
            <person name="Yoshida T."/>
            <person name="Shimamura S."/>
            <person name="Takaki Y."/>
            <person name="Nagai Y."/>
            <person name="Toyoda A."/>
            <person name="Suzuki Y."/>
            <person name="Arimoto A."/>
            <person name="Ishii H."/>
            <person name="Satoh N."/>
            <person name="Nishiyama T."/>
            <person name="Hasebe M."/>
            <person name="Maruyama T."/>
            <person name="Minagawa J."/>
            <person name="Obokata J."/>
            <person name="Shigenobu S."/>
        </authorList>
    </citation>
    <scope>NUCLEOTIDE SEQUENCE [LARGE SCALE GENOMIC DNA]</scope>
</reference>
<dbReference type="Proteomes" id="UP000735302">
    <property type="component" value="Unassembled WGS sequence"/>
</dbReference>
<protein>
    <submittedName>
        <fullName evidence="1">Uncharacterized protein</fullName>
    </submittedName>
</protein>